<protein>
    <recommendedName>
        <fullName evidence="7">Ribosome assembly factor SBDS</fullName>
    </recommendedName>
</protein>
<dbReference type="Pfam" id="PF01172">
    <property type="entry name" value="SBDS_N"/>
    <property type="match status" value="1"/>
</dbReference>
<dbReference type="AlphaFoldDB" id="A0AAE4MC82"/>
<comment type="caution">
    <text evidence="5">The sequence shown here is derived from an EMBL/GenBank/DDBJ whole genome shotgun (WGS) entry which is preliminary data.</text>
</comment>
<evidence type="ECO:0000313" key="6">
    <source>
        <dbReference type="Proteomes" id="UP001273136"/>
    </source>
</evidence>
<dbReference type="InterPro" id="IPR018978">
    <property type="entry name" value="SDO1/SBDS_central"/>
</dbReference>
<dbReference type="SUPFAM" id="SSF89895">
    <property type="entry name" value="FYSH domain"/>
    <property type="match status" value="1"/>
</dbReference>
<feature type="domain" description="Ribosome maturation protein SDO1/SBDS C-terminal" evidence="4">
    <location>
        <begin position="166"/>
        <end position="234"/>
    </location>
</feature>
<dbReference type="Pfam" id="PF20268">
    <property type="entry name" value="SBDS_C"/>
    <property type="match status" value="1"/>
</dbReference>
<name>A0AAE4MC82_9EURY</name>
<organism evidence="5 6">
    <name type="scientific">Methanorbis furvi</name>
    <dbReference type="NCBI Taxonomy" id="3028299"/>
    <lineage>
        <taxon>Archaea</taxon>
        <taxon>Methanobacteriati</taxon>
        <taxon>Methanobacteriota</taxon>
        <taxon>Stenosarchaea group</taxon>
        <taxon>Methanomicrobia</taxon>
        <taxon>Methanomicrobiales</taxon>
        <taxon>Methanocorpusculaceae</taxon>
        <taxon>Methanorbis</taxon>
    </lineage>
</organism>
<evidence type="ECO:0000313" key="5">
    <source>
        <dbReference type="EMBL" id="MDV0441435.1"/>
    </source>
</evidence>
<gene>
    <name evidence="5" type="ORF">McpAg1_06250</name>
</gene>
<dbReference type="GO" id="GO:0042256">
    <property type="term" value="P:cytosolic ribosome assembly"/>
    <property type="evidence" value="ECO:0007669"/>
    <property type="project" value="InterPro"/>
</dbReference>
<feature type="domain" description="Ribosome maturation protein SDO1/SBDS N-terminal" evidence="2">
    <location>
        <begin position="7"/>
        <end position="94"/>
    </location>
</feature>
<dbReference type="InterPro" id="IPR046928">
    <property type="entry name" value="SDO1/SBDS_C"/>
</dbReference>
<dbReference type="Gene3D" id="3.30.70.240">
    <property type="match status" value="1"/>
</dbReference>
<evidence type="ECO:0008006" key="7">
    <source>
        <dbReference type="Google" id="ProtNLM"/>
    </source>
</evidence>
<reference evidence="5" key="1">
    <citation type="submission" date="2023-06" db="EMBL/GenBank/DDBJ databases">
        <title>Genome sequence of Methancorpusculaceae sp. Ag1.</title>
        <authorList>
            <person name="Protasov E."/>
            <person name="Platt K."/>
            <person name="Poehlein A."/>
            <person name="Daniel R."/>
            <person name="Brune A."/>
        </authorList>
    </citation>
    <scope>NUCLEOTIDE SEQUENCE</scope>
    <source>
        <strain evidence="5">Ag1</strain>
    </source>
</reference>
<comment type="similarity">
    <text evidence="1">Belongs to the SDO1/SBDS family.</text>
</comment>
<dbReference type="InterPro" id="IPR039100">
    <property type="entry name" value="Sdo1/SBDS-like"/>
</dbReference>
<dbReference type="InterPro" id="IPR002140">
    <property type="entry name" value="Sdo1/SBDS"/>
</dbReference>
<dbReference type="Proteomes" id="UP001273136">
    <property type="component" value="Unassembled WGS sequence"/>
</dbReference>
<dbReference type="SUPFAM" id="SSF109728">
    <property type="entry name" value="Hypothetical protein AF0491, middle domain"/>
    <property type="match status" value="1"/>
</dbReference>
<dbReference type="EMBL" id="JAWDKA010000003">
    <property type="protein sequence ID" value="MDV0441435.1"/>
    <property type="molecule type" value="Genomic_DNA"/>
</dbReference>
<dbReference type="Gene3D" id="3.30.1250.10">
    <property type="entry name" value="Ribosome maturation protein SBDS, N-terminal domain"/>
    <property type="match status" value="1"/>
</dbReference>
<dbReference type="InterPro" id="IPR019783">
    <property type="entry name" value="SDO1/SBDS_N"/>
</dbReference>
<dbReference type="Pfam" id="PF09377">
    <property type="entry name" value="SBDS_domain_II"/>
    <property type="match status" value="1"/>
</dbReference>
<dbReference type="SUPFAM" id="SSF54980">
    <property type="entry name" value="EF-G C-terminal domain-like"/>
    <property type="match status" value="1"/>
</dbReference>
<accession>A0AAE4MC82</accession>
<dbReference type="RefSeq" id="WP_338093835.1">
    <property type="nucleotide sequence ID" value="NZ_JAWDKA010000003.1"/>
</dbReference>
<evidence type="ECO:0000259" key="3">
    <source>
        <dbReference type="Pfam" id="PF09377"/>
    </source>
</evidence>
<dbReference type="InterPro" id="IPR036786">
    <property type="entry name" value="Ribosome_mat_SBDS_N_sf"/>
</dbReference>
<evidence type="ECO:0000259" key="4">
    <source>
        <dbReference type="Pfam" id="PF20268"/>
    </source>
</evidence>
<sequence length="234" mass="26481">MISLDDAVVARLETHGLKFEILVDPELADKMRHGDESIAIEDVVAALYVYENASHGDKSPEEDLQKAFKTTDFEQNAKQIILKGEIHLTTEQRRHLIEEKRRRVINFIARNAVNPQTGLPHPVTRLEIALEEVRVNFDPFKSVDELVKETVKALRPILPIRFEERKIAAKFPMDYAARAYGAVSGAAYVTMEKNEWQSDGSWICVVKIPAGMQEEFFSLANHAAKGDAQLKILE</sequence>
<evidence type="ECO:0000259" key="2">
    <source>
        <dbReference type="Pfam" id="PF01172"/>
    </source>
</evidence>
<feature type="domain" description="Ribosome maturation protein SDO1/SBDS central" evidence="3">
    <location>
        <begin position="102"/>
        <end position="163"/>
    </location>
</feature>
<proteinExistence type="inferred from homology"/>
<keyword evidence="6" id="KW-1185">Reference proteome</keyword>
<dbReference type="PANTHER" id="PTHR10927:SF4">
    <property type="entry name" value="RIBOSOME MATURATION PROTEIN SDO1 HOMOLOG"/>
    <property type="match status" value="1"/>
</dbReference>
<dbReference type="InterPro" id="IPR037188">
    <property type="entry name" value="Sdo1/SBDS_central_sf"/>
</dbReference>
<dbReference type="NCBIfam" id="TIGR00291">
    <property type="entry name" value="RNA_SBDS"/>
    <property type="match status" value="1"/>
</dbReference>
<dbReference type="PANTHER" id="PTHR10927">
    <property type="entry name" value="RIBOSOME MATURATION PROTEIN SBDS"/>
    <property type="match status" value="1"/>
</dbReference>
<evidence type="ECO:0000256" key="1">
    <source>
        <dbReference type="ARBA" id="ARBA00007433"/>
    </source>
</evidence>
<dbReference type="Gene3D" id="1.10.10.900">
    <property type="entry name" value="SBDS protein C-terminal domain, subdomain 1"/>
    <property type="match status" value="1"/>
</dbReference>
<dbReference type="InterPro" id="IPR035647">
    <property type="entry name" value="EFG_III/V"/>
</dbReference>